<dbReference type="Pfam" id="PF07980">
    <property type="entry name" value="SusD_RagB"/>
    <property type="match status" value="1"/>
</dbReference>
<evidence type="ECO:0000256" key="1">
    <source>
        <dbReference type="ARBA" id="ARBA00004442"/>
    </source>
</evidence>
<comment type="subcellular location">
    <subcellularLocation>
        <location evidence="1">Cell outer membrane</location>
    </subcellularLocation>
</comment>
<proteinExistence type="inferred from homology"/>
<dbReference type="Pfam" id="PF14322">
    <property type="entry name" value="SusD-like_3"/>
    <property type="match status" value="1"/>
</dbReference>
<dbReference type="InterPro" id="IPR011990">
    <property type="entry name" value="TPR-like_helical_dom_sf"/>
</dbReference>
<dbReference type="AlphaFoldDB" id="A0ABD5B7D7"/>
<evidence type="ECO:0000259" key="7">
    <source>
        <dbReference type="Pfam" id="PF07980"/>
    </source>
</evidence>
<evidence type="ECO:0000256" key="6">
    <source>
        <dbReference type="SAM" id="SignalP"/>
    </source>
</evidence>
<evidence type="ECO:0000256" key="4">
    <source>
        <dbReference type="ARBA" id="ARBA00023136"/>
    </source>
</evidence>
<keyword evidence="5" id="KW-0998">Cell outer membrane</keyword>
<name>A0ABD5B7D7_ELIMR</name>
<comment type="caution">
    <text evidence="9">The sequence shown here is derived from an EMBL/GenBank/DDBJ whole genome shotgun (WGS) entry which is preliminary data.</text>
</comment>
<gene>
    <name evidence="9" type="ORF">QT385_10110</name>
</gene>
<protein>
    <submittedName>
        <fullName evidence="9">RagB/SusD family nutrient uptake outer membrane protein</fullName>
    </submittedName>
</protein>
<sequence>MKKKIMPILSSLIMAVSLNSCNLDRFPDDKIATETYWNTEKDATLALNGVYSFLGGAASSAWYSDAYTDNTYAQYPWETSATVGAAGDITANTDFGYDWVTIRRANTLLENIGKVKMDESRKNRFIAEARFLRAFNYFNLTQLFGAVPLFQEAVPTGDKLTPVPEKDVVTFILKELTDAANVLPVSYGGGSGDEKGRVTKGAALALKARVQLYSGLWNDAAVTAKQVIDSGTYNLFKVTNVSAEDMADNYGKDFVDFSSADDQTNFYKGLKSYEKLFWAENETNSEFILTRQFIENSQWDQASSIYTLLMPNELSGWSSITPTIEFVNAYLNRDGSVFTPPSLQERAANYNNGAVKPDYIKEFKNRDTRLYASIIFPTSRWNQIEKGFTFNWNKGGNNTSRTGYNFRKLVDPKYKQEANAPQDYPIIRYAEILLTYAEAKNEQSGPDASIYDALDLIRDRVSMPKIQRNQTKESLRNIIRNERRVELAQEGFRYSDIRRWGIAKDVMKDTYDITNGLVQKRVWNDRYNRFPYPQSAVDYNPLLKQAQSEKGY</sequence>
<evidence type="ECO:0000256" key="5">
    <source>
        <dbReference type="ARBA" id="ARBA00023237"/>
    </source>
</evidence>
<dbReference type="InterPro" id="IPR012944">
    <property type="entry name" value="SusD_RagB_dom"/>
</dbReference>
<dbReference type="Gene3D" id="1.25.40.390">
    <property type="match status" value="1"/>
</dbReference>
<evidence type="ECO:0000256" key="2">
    <source>
        <dbReference type="ARBA" id="ARBA00006275"/>
    </source>
</evidence>
<feature type="domain" description="SusD-like N-terminal" evidence="8">
    <location>
        <begin position="64"/>
        <end position="212"/>
    </location>
</feature>
<feature type="chain" id="PRO_5044848710" evidence="6">
    <location>
        <begin position="23"/>
        <end position="552"/>
    </location>
</feature>
<feature type="domain" description="RagB/SusD" evidence="7">
    <location>
        <begin position="286"/>
        <end position="546"/>
    </location>
</feature>
<reference evidence="9 10" key="1">
    <citation type="submission" date="2023-06" db="EMBL/GenBank/DDBJ databases">
        <title>Nosocomial Elizabethkingia miricola genome.</title>
        <authorList>
            <person name="Morgado S."/>
            <person name="Fonseca E."/>
            <person name="Freitas F."/>
            <person name="Vicente A.C."/>
        </authorList>
    </citation>
    <scope>NUCLEOTIDE SEQUENCE [LARGE SCALE GENOMIC DNA]</scope>
    <source>
        <strain evidence="9 10">EM15</strain>
    </source>
</reference>
<comment type="similarity">
    <text evidence="2">Belongs to the SusD family.</text>
</comment>
<dbReference type="CDD" id="cd08977">
    <property type="entry name" value="SusD"/>
    <property type="match status" value="1"/>
</dbReference>
<keyword evidence="3 6" id="KW-0732">Signal</keyword>
<evidence type="ECO:0000256" key="3">
    <source>
        <dbReference type="ARBA" id="ARBA00022729"/>
    </source>
</evidence>
<dbReference type="RefSeq" id="WP_234108098.1">
    <property type="nucleotide sequence ID" value="NZ_CP040516.1"/>
</dbReference>
<dbReference type="EMBL" id="JAUCQJ010000003">
    <property type="protein sequence ID" value="MDQ8748993.1"/>
    <property type="molecule type" value="Genomic_DNA"/>
</dbReference>
<dbReference type="SUPFAM" id="SSF48452">
    <property type="entry name" value="TPR-like"/>
    <property type="match status" value="1"/>
</dbReference>
<organism evidence="9 10">
    <name type="scientific">Elizabethkingia miricola</name>
    <name type="common">Chryseobacterium miricola</name>
    <dbReference type="NCBI Taxonomy" id="172045"/>
    <lineage>
        <taxon>Bacteria</taxon>
        <taxon>Pseudomonadati</taxon>
        <taxon>Bacteroidota</taxon>
        <taxon>Flavobacteriia</taxon>
        <taxon>Flavobacteriales</taxon>
        <taxon>Weeksellaceae</taxon>
        <taxon>Elizabethkingia</taxon>
    </lineage>
</organism>
<evidence type="ECO:0000313" key="9">
    <source>
        <dbReference type="EMBL" id="MDQ8748993.1"/>
    </source>
</evidence>
<dbReference type="InterPro" id="IPR033985">
    <property type="entry name" value="SusD-like_N"/>
</dbReference>
<keyword evidence="4" id="KW-0472">Membrane</keyword>
<dbReference type="GO" id="GO:0009279">
    <property type="term" value="C:cell outer membrane"/>
    <property type="evidence" value="ECO:0007669"/>
    <property type="project" value="UniProtKB-SubCell"/>
</dbReference>
<accession>A0ABD5B7D7</accession>
<evidence type="ECO:0000259" key="8">
    <source>
        <dbReference type="Pfam" id="PF14322"/>
    </source>
</evidence>
<dbReference type="Proteomes" id="UP001239265">
    <property type="component" value="Unassembled WGS sequence"/>
</dbReference>
<evidence type="ECO:0000313" key="10">
    <source>
        <dbReference type="Proteomes" id="UP001239265"/>
    </source>
</evidence>
<feature type="signal peptide" evidence="6">
    <location>
        <begin position="1"/>
        <end position="22"/>
    </location>
</feature>